<protein>
    <submittedName>
        <fullName evidence="2 3">Uncharacterized protein</fullName>
    </submittedName>
</protein>
<sequence length="100" mass="10417">MEAGPALELVVLRALCSMQPHDLAAAGDDPSSRTRHAPASALARSMKSAAQSSPAAASGSSSSSSSAISSRRRLTSRAGELHGLHPSEKPWGKRQGRTRR</sequence>
<evidence type="ECO:0000313" key="3">
    <source>
        <dbReference type="EnsemblPlants" id="KQJ86420"/>
    </source>
</evidence>
<feature type="compositionally biased region" description="Low complexity" evidence="1">
    <location>
        <begin position="45"/>
        <end position="69"/>
    </location>
</feature>
<reference evidence="2 3" key="1">
    <citation type="journal article" date="2010" name="Nature">
        <title>Genome sequencing and analysis of the model grass Brachypodium distachyon.</title>
        <authorList>
            <consortium name="International Brachypodium Initiative"/>
        </authorList>
    </citation>
    <scope>NUCLEOTIDE SEQUENCE [LARGE SCALE GENOMIC DNA]</scope>
    <source>
        <strain evidence="2 3">Bd21</strain>
    </source>
</reference>
<gene>
    <name evidence="2" type="ORF">BRADI_4g05375v3</name>
</gene>
<dbReference type="Proteomes" id="UP000008810">
    <property type="component" value="Chromosome 4"/>
</dbReference>
<feature type="compositionally biased region" description="Basic and acidic residues" evidence="1">
    <location>
        <begin position="79"/>
        <end position="91"/>
    </location>
</feature>
<name>A0A0Q3EJ45_BRADI</name>
<feature type="region of interest" description="Disordered" evidence="1">
    <location>
        <begin position="22"/>
        <end position="100"/>
    </location>
</feature>
<dbReference type="InParanoid" id="A0A0Q3EJ45"/>
<evidence type="ECO:0000313" key="2">
    <source>
        <dbReference type="EMBL" id="KQJ86420.1"/>
    </source>
</evidence>
<organism evidence="2">
    <name type="scientific">Brachypodium distachyon</name>
    <name type="common">Purple false brome</name>
    <name type="synonym">Trachynia distachya</name>
    <dbReference type="NCBI Taxonomy" id="15368"/>
    <lineage>
        <taxon>Eukaryota</taxon>
        <taxon>Viridiplantae</taxon>
        <taxon>Streptophyta</taxon>
        <taxon>Embryophyta</taxon>
        <taxon>Tracheophyta</taxon>
        <taxon>Spermatophyta</taxon>
        <taxon>Magnoliopsida</taxon>
        <taxon>Liliopsida</taxon>
        <taxon>Poales</taxon>
        <taxon>Poaceae</taxon>
        <taxon>BOP clade</taxon>
        <taxon>Pooideae</taxon>
        <taxon>Stipodae</taxon>
        <taxon>Brachypodieae</taxon>
        <taxon>Brachypodium</taxon>
    </lineage>
</organism>
<dbReference type="AlphaFoldDB" id="A0A0Q3EJ45"/>
<keyword evidence="4" id="KW-1185">Reference proteome</keyword>
<evidence type="ECO:0000256" key="1">
    <source>
        <dbReference type="SAM" id="MobiDB-lite"/>
    </source>
</evidence>
<dbReference type="EMBL" id="CM000883">
    <property type="protein sequence ID" value="KQJ86420.1"/>
    <property type="molecule type" value="Genomic_DNA"/>
</dbReference>
<reference evidence="3" key="3">
    <citation type="submission" date="2018-08" db="UniProtKB">
        <authorList>
            <consortium name="EnsemblPlants"/>
        </authorList>
    </citation>
    <scope>IDENTIFICATION</scope>
    <source>
        <strain evidence="3">cv. Bd21</strain>
    </source>
</reference>
<reference evidence="2" key="2">
    <citation type="submission" date="2017-06" db="EMBL/GenBank/DDBJ databases">
        <title>WGS assembly of Brachypodium distachyon.</title>
        <authorList>
            <consortium name="The International Brachypodium Initiative"/>
            <person name="Lucas S."/>
            <person name="Harmon-Smith M."/>
            <person name="Lail K."/>
            <person name="Tice H."/>
            <person name="Grimwood J."/>
            <person name="Bruce D."/>
            <person name="Barry K."/>
            <person name="Shu S."/>
            <person name="Lindquist E."/>
            <person name="Wang M."/>
            <person name="Pitluck S."/>
            <person name="Vogel J.P."/>
            <person name="Garvin D.F."/>
            <person name="Mockler T.C."/>
            <person name="Schmutz J."/>
            <person name="Rokhsar D."/>
            <person name="Bevan M.W."/>
        </authorList>
    </citation>
    <scope>NUCLEOTIDE SEQUENCE</scope>
    <source>
        <strain evidence="2">Bd21</strain>
    </source>
</reference>
<accession>A0A0Q3EJ45</accession>
<dbReference type="Gramene" id="KQJ86420">
    <property type="protein sequence ID" value="KQJ86420"/>
    <property type="gene ID" value="BRADI_4g05375v3"/>
</dbReference>
<dbReference type="EnsemblPlants" id="KQJ86420">
    <property type="protein sequence ID" value="KQJ86420"/>
    <property type="gene ID" value="BRADI_4g05375v3"/>
</dbReference>
<evidence type="ECO:0000313" key="4">
    <source>
        <dbReference type="Proteomes" id="UP000008810"/>
    </source>
</evidence>
<proteinExistence type="predicted"/>